<reference evidence="2 3" key="1">
    <citation type="submission" date="2019-03" db="EMBL/GenBank/DDBJ databases">
        <title>Genomic Encyclopedia of Type Strains, Phase IV (KMG-IV): sequencing the most valuable type-strain genomes for metagenomic binning, comparative biology and taxonomic classification.</title>
        <authorList>
            <person name="Goeker M."/>
        </authorList>
    </citation>
    <scope>NUCLEOTIDE SEQUENCE [LARGE SCALE GENOMIC DNA]</scope>
    <source>
        <strain evidence="2 3">DSM 100059</strain>
    </source>
</reference>
<keyword evidence="1" id="KW-0812">Transmembrane</keyword>
<feature type="transmembrane region" description="Helical" evidence="1">
    <location>
        <begin position="35"/>
        <end position="57"/>
    </location>
</feature>
<keyword evidence="1" id="KW-0472">Membrane</keyword>
<evidence type="ECO:0000256" key="1">
    <source>
        <dbReference type="SAM" id="Phobius"/>
    </source>
</evidence>
<organism evidence="2 3">
    <name type="scientific">Dinghuibacter silviterrae</name>
    <dbReference type="NCBI Taxonomy" id="1539049"/>
    <lineage>
        <taxon>Bacteria</taxon>
        <taxon>Pseudomonadati</taxon>
        <taxon>Bacteroidota</taxon>
        <taxon>Chitinophagia</taxon>
        <taxon>Chitinophagales</taxon>
        <taxon>Chitinophagaceae</taxon>
        <taxon>Dinghuibacter</taxon>
    </lineage>
</organism>
<dbReference type="InterPro" id="IPR025250">
    <property type="entry name" value="DUF4199"/>
</dbReference>
<evidence type="ECO:0000313" key="3">
    <source>
        <dbReference type="Proteomes" id="UP000294498"/>
    </source>
</evidence>
<name>A0A4R8DVS4_9BACT</name>
<dbReference type="AlphaFoldDB" id="A0A4R8DVS4"/>
<keyword evidence="1" id="KW-1133">Transmembrane helix</keyword>
<feature type="transmembrane region" description="Helical" evidence="1">
    <location>
        <begin position="142"/>
        <end position="167"/>
    </location>
</feature>
<feature type="transmembrane region" description="Helical" evidence="1">
    <location>
        <begin position="69"/>
        <end position="95"/>
    </location>
</feature>
<gene>
    <name evidence="2" type="ORF">EDB95_3364</name>
</gene>
<accession>A0A4R8DVS4</accession>
<keyword evidence="3" id="KW-1185">Reference proteome</keyword>
<dbReference type="Pfam" id="PF13858">
    <property type="entry name" value="DUF4199"/>
    <property type="match status" value="1"/>
</dbReference>
<dbReference type="Proteomes" id="UP000294498">
    <property type="component" value="Unassembled WGS sequence"/>
</dbReference>
<comment type="caution">
    <text evidence="2">The sequence shown here is derived from an EMBL/GenBank/DDBJ whole genome shotgun (WGS) entry which is preliminary data.</text>
</comment>
<proteinExistence type="predicted"/>
<evidence type="ECO:0000313" key="2">
    <source>
        <dbReference type="EMBL" id="TDX02309.1"/>
    </source>
</evidence>
<sequence length="171" mass="18639">MSLNKLGIILGILFSVVYAAFSLGTWHAGVNAYVAFLPYATFVWAPLTVVLLIAGGLTIRKGHLPFVKALQYAFLAYILYELGYAAVNIIIYNVLDKSWGHQVTMVSLQNLAAKSAKLGLPMDQINDSLAQEQKTPTGPLTFLQVLIGLGQGLLWDFVKSMIVALLVQKKA</sequence>
<dbReference type="RefSeq" id="WP_133994926.1">
    <property type="nucleotide sequence ID" value="NZ_SODV01000001.1"/>
</dbReference>
<protein>
    <submittedName>
        <fullName evidence="2">Uncharacterized protein DUF4199</fullName>
    </submittedName>
</protein>
<dbReference type="EMBL" id="SODV01000001">
    <property type="protein sequence ID" value="TDX02309.1"/>
    <property type="molecule type" value="Genomic_DNA"/>
</dbReference>